<dbReference type="InterPro" id="IPR051533">
    <property type="entry name" value="WaaL-like"/>
</dbReference>
<name>A0A1F6T0W8_9PROT</name>
<comment type="caution">
    <text evidence="7">The sequence shown here is derived from an EMBL/GenBank/DDBJ whole genome shotgun (WGS) entry which is preliminary data.</text>
</comment>
<evidence type="ECO:0000256" key="3">
    <source>
        <dbReference type="ARBA" id="ARBA00022989"/>
    </source>
</evidence>
<dbReference type="InterPro" id="IPR007016">
    <property type="entry name" value="O-antigen_ligase-rel_domated"/>
</dbReference>
<dbReference type="AlphaFoldDB" id="A0A1F6T0W8"/>
<dbReference type="Pfam" id="PF04932">
    <property type="entry name" value="Wzy_C"/>
    <property type="match status" value="1"/>
</dbReference>
<evidence type="ECO:0000256" key="4">
    <source>
        <dbReference type="ARBA" id="ARBA00023136"/>
    </source>
</evidence>
<dbReference type="Proteomes" id="UP000179334">
    <property type="component" value="Unassembled WGS sequence"/>
</dbReference>
<keyword evidence="2 5" id="KW-0812">Transmembrane</keyword>
<protein>
    <recommendedName>
        <fullName evidence="6">O-antigen ligase-related domain-containing protein</fullName>
    </recommendedName>
</protein>
<dbReference type="PANTHER" id="PTHR37422:SF13">
    <property type="entry name" value="LIPOPOLYSACCHARIDE BIOSYNTHESIS PROTEIN PA4999-RELATED"/>
    <property type="match status" value="1"/>
</dbReference>
<feature type="transmembrane region" description="Helical" evidence="5">
    <location>
        <begin position="148"/>
        <end position="166"/>
    </location>
</feature>
<reference evidence="7 8" key="1">
    <citation type="journal article" date="2016" name="Nat. Commun.">
        <title>Thousands of microbial genomes shed light on interconnected biogeochemical processes in an aquifer system.</title>
        <authorList>
            <person name="Anantharaman K."/>
            <person name="Brown C.T."/>
            <person name="Hug L.A."/>
            <person name="Sharon I."/>
            <person name="Castelle C.J."/>
            <person name="Probst A.J."/>
            <person name="Thomas B.C."/>
            <person name="Singh A."/>
            <person name="Wilkins M.J."/>
            <person name="Karaoz U."/>
            <person name="Brodie E.L."/>
            <person name="Williams K.H."/>
            <person name="Hubbard S.S."/>
            <person name="Banfield J.F."/>
        </authorList>
    </citation>
    <scope>NUCLEOTIDE SEQUENCE [LARGE SCALE GENOMIC DNA]</scope>
</reference>
<keyword evidence="4 5" id="KW-0472">Membrane</keyword>
<dbReference type="GO" id="GO:0016020">
    <property type="term" value="C:membrane"/>
    <property type="evidence" value="ECO:0007669"/>
    <property type="project" value="UniProtKB-SubCell"/>
</dbReference>
<feature type="transmembrane region" description="Helical" evidence="5">
    <location>
        <begin position="348"/>
        <end position="366"/>
    </location>
</feature>
<evidence type="ECO:0000313" key="8">
    <source>
        <dbReference type="Proteomes" id="UP000179334"/>
    </source>
</evidence>
<evidence type="ECO:0000313" key="7">
    <source>
        <dbReference type="EMBL" id="OGI38616.1"/>
    </source>
</evidence>
<dbReference type="EMBL" id="MFSR01000066">
    <property type="protein sequence ID" value="OGI38616.1"/>
    <property type="molecule type" value="Genomic_DNA"/>
</dbReference>
<comment type="subcellular location">
    <subcellularLocation>
        <location evidence="1">Membrane</location>
        <topology evidence="1">Multi-pass membrane protein</topology>
    </subcellularLocation>
</comment>
<feature type="transmembrane region" description="Helical" evidence="5">
    <location>
        <begin position="53"/>
        <end position="71"/>
    </location>
</feature>
<feature type="domain" description="O-antigen ligase-related" evidence="6">
    <location>
        <begin position="132"/>
        <end position="301"/>
    </location>
</feature>
<dbReference type="PANTHER" id="PTHR37422">
    <property type="entry name" value="TEICHURONIC ACID BIOSYNTHESIS PROTEIN TUAE"/>
    <property type="match status" value="1"/>
</dbReference>
<accession>A0A1F6T0W8</accession>
<organism evidence="7 8">
    <name type="scientific">Candidatus Muproteobacteria bacterium RBG_16_64_10</name>
    <dbReference type="NCBI Taxonomy" id="1817757"/>
    <lineage>
        <taxon>Bacteria</taxon>
        <taxon>Pseudomonadati</taxon>
        <taxon>Pseudomonadota</taxon>
        <taxon>Candidatus Muproteobacteria</taxon>
    </lineage>
</organism>
<evidence type="ECO:0000256" key="5">
    <source>
        <dbReference type="SAM" id="Phobius"/>
    </source>
</evidence>
<feature type="transmembrane region" description="Helical" evidence="5">
    <location>
        <begin position="124"/>
        <end position="142"/>
    </location>
</feature>
<feature type="transmembrane region" description="Helical" evidence="5">
    <location>
        <begin position="288"/>
        <end position="310"/>
    </location>
</feature>
<evidence type="ECO:0000256" key="2">
    <source>
        <dbReference type="ARBA" id="ARBA00022692"/>
    </source>
</evidence>
<evidence type="ECO:0000256" key="1">
    <source>
        <dbReference type="ARBA" id="ARBA00004141"/>
    </source>
</evidence>
<gene>
    <name evidence="7" type="ORF">A2V91_02305</name>
</gene>
<feature type="transmembrane region" description="Helical" evidence="5">
    <location>
        <begin position="322"/>
        <end position="342"/>
    </location>
</feature>
<keyword evidence="3 5" id="KW-1133">Transmembrane helix</keyword>
<evidence type="ECO:0000259" key="6">
    <source>
        <dbReference type="Pfam" id="PF04932"/>
    </source>
</evidence>
<feature type="transmembrane region" description="Helical" evidence="5">
    <location>
        <begin position="173"/>
        <end position="194"/>
    </location>
</feature>
<proteinExistence type="predicted"/>
<sequence>MTAWILVVALLVSTEPTWALGEIKGQWLKACIALVAGGLVGATTFNNDLMRRLILMAAGAMLLLHVLYVDYEGLRLILANLNMRRIAGLTEGSDKSNYLTNMLLCLLLAEALVRMITRCRFLPLSNIVLAAMAAVAFFSVYVEGMRNGIVELVSVFGVGFLLVAMFTSRRRRAIMISAMLVLISVSLALGYLNLRKDERWQSFLETVPIALDIENPAWINAGLPQPELESGQKVDWSNYMRIARVRAGIELVREYPLGVGFGRNAFGHAVEMKYGQRTSHSHSGLIDLAVGTGIPGMLLWLGFLGSLFVLGWRRFRQTHDYYALALLLLVTGYGVRMVLDSIIRDHMLQMFLFLAAFLAVIVAGQLRGRQRETPAPPA</sequence>